<organism evidence="1 2">
    <name type="scientific">Erwinia aeris</name>
    <dbReference type="NCBI Taxonomy" id="3239803"/>
    <lineage>
        <taxon>Bacteria</taxon>
        <taxon>Pseudomonadati</taxon>
        <taxon>Pseudomonadota</taxon>
        <taxon>Gammaproteobacteria</taxon>
        <taxon>Enterobacterales</taxon>
        <taxon>Erwiniaceae</taxon>
        <taxon>Erwinia</taxon>
    </lineage>
</organism>
<dbReference type="Proteomes" id="UP001565243">
    <property type="component" value="Unassembled WGS sequence"/>
</dbReference>
<accession>A0ABV4ECT8</accession>
<evidence type="ECO:0000313" key="1">
    <source>
        <dbReference type="EMBL" id="MEY8772589.1"/>
    </source>
</evidence>
<reference evidence="1 2" key="1">
    <citation type="submission" date="2024-07" db="EMBL/GenBank/DDBJ databases">
        <authorList>
            <person name="Hebao G."/>
        </authorList>
    </citation>
    <scope>NUCLEOTIDE SEQUENCE [LARGE SCALE GENOMIC DNA]</scope>
    <source>
        <strain evidence="1 2">ACCC 02193</strain>
    </source>
</reference>
<protein>
    <submittedName>
        <fullName evidence="1">Uncharacterized protein</fullName>
    </submittedName>
</protein>
<dbReference type="RefSeq" id="WP_301251913.1">
    <property type="nucleotide sequence ID" value="NZ_JBGFFX010000014.1"/>
</dbReference>
<proteinExistence type="predicted"/>
<gene>
    <name evidence="1" type="ORF">AB6T85_19465</name>
</gene>
<keyword evidence="2" id="KW-1185">Reference proteome</keyword>
<comment type="caution">
    <text evidence="1">The sequence shown here is derived from an EMBL/GenBank/DDBJ whole genome shotgun (WGS) entry which is preliminary data.</text>
</comment>
<evidence type="ECO:0000313" key="2">
    <source>
        <dbReference type="Proteomes" id="UP001565243"/>
    </source>
</evidence>
<name>A0ABV4ECT8_9GAMM</name>
<sequence>MQIKAERYFSPLTGRGECYLVSVIKWDGRNRKYIVEINPLHRAMYFLFTGNWTHDYVENFAWIVSFYPHDALLLPGKEGRFKPDGGMNFTRSELEKFMVQGIGAAIEDFSQRHRPMMLVAVAIRKKLGRLYHRLLIRHAEAAGYLYHQTYVQEAIYVIEKKSKSAKPERAPTFQRGDYCAIAGLYE</sequence>
<dbReference type="EMBL" id="JBGFFX010000014">
    <property type="protein sequence ID" value="MEY8772589.1"/>
    <property type="molecule type" value="Genomic_DNA"/>
</dbReference>